<evidence type="ECO:0000313" key="1">
    <source>
        <dbReference type="EMBL" id="GIZ01858.1"/>
    </source>
</evidence>
<comment type="caution">
    <text evidence="1">The sequence shown here is derived from an EMBL/GenBank/DDBJ whole genome shotgun (WGS) entry which is preliminary data.</text>
</comment>
<dbReference type="EMBL" id="BPLR01018732">
    <property type="protein sequence ID" value="GIZ01858.1"/>
    <property type="molecule type" value="Genomic_DNA"/>
</dbReference>
<name>A0AAV4Y3D7_CAEEX</name>
<gene>
    <name evidence="1" type="ORF">CEXT_749001</name>
</gene>
<dbReference type="Proteomes" id="UP001054945">
    <property type="component" value="Unassembled WGS sequence"/>
</dbReference>
<proteinExistence type="predicted"/>
<reference evidence="1 2" key="1">
    <citation type="submission" date="2021-06" db="EMBL/GenBank/DDBJ databases">
        <title>Caerostris extrusa draft genome.</title>
        <authorList>
            <person name="Kono N."/>
            <person name="Arakawa K."/>
        </authorList>
    </citation>
    <scope>NUCLEOTIDE SEQUENCE [LARGE SCALE GENOMIC DNA]</scope>
</reference>
<sequence length="106" mass="12050">MRENAGLLFFEEKKGIKRIILIESSTYYGGKRSRRLHNQTNCKSRTSSSFVRVDFSRLFSAAIVFGRRFENAECVAVVSGANISLVEIFHVLLRDFLLGLFSGRRG</sequence>
<organism evidence="1 2">
    <name type="scientific">Caerostris extrusa</name>
    <name type="common">Bark spider</name>
    <name type="synonym">Caerostris bankana</name>
    <dbReference type="NCBI Taxonomy" id="172846"/>
    <lineage>
        <taxon>Eukaryota</taxon>
        <taxon>Metazoa</taxon>
        <taxon>Ecdysozoa</taxon>
        <taxon>Arthropoda</taxon>
        <taxon>Chelicerata</taxon>
        <taxon>Arachnida</taxon>
        <taxon>Araneae</taxon>
        <taxon>Araneomorphae</taxon>
        <taxon>Entelegynae</taxon>
        <taxon>Araneoidea</taxon>
        <taxon>Araneidae</taxon>
        <taxon>Caerostris</taxon>
    </lineage>
</organism>
<dbReference type="AlphaFoldDB" id="A0AAV4Y3D7"/>
<evidence type="ECO:0000313" key="2">
    <source>
        <dbReference type="Proteomes" id="UP001054945"/>
    </source>
</evidence>
<keyword evidence="2" id="KW-1185">Reference proteome</keyword>
<accession>A0AAV4Y3D7</accession>
<protein>
    <submittedName>
        <fullName evidence="1">Uncharacterized protein</fullName>
    </submittedName>
</protein>